<comment type="subcellular location">
    <subcellularLocation>
        <location evidence="7">Endomembrane system</location>
        <topology evidence="7">Single-pass type I membrane protein</topology>
    </subcellularLocation>
</comment>
<evidence type="ECO:0000313" key="13">
    <source>
        <dbReference type="Proteomes" id="UP000639772"/>
    </source>
</evidence>
<dbReference type="Pfam" id="PF07714">
    <property type="entry name" value="PK_Tyr_Ser-Thr"/>
    <property type="match status" value="1"/>
</dbReference>
<evidence type="ECO:0000313" key="12">
    <source>
        <dbReference type="EMBL" id="KAG0500890.1"/>
    </source>
</evidence>
<evidence type="ECO:0000256" key="4">
    <source>
        <dbReference type="ARBA" id="ARBA00022737"/>
    </source>
</evidence>
<proteinExistence type="predicted"/>
<feature type="domain" description="Protein kinase" evidence="11">
    <location>
        <begin position="409"/>
        <end position="682"/>
    </location>
</feature>
<comment type="caution">
    <text evidence="12">The sequence shown here is derived from an EMBL/GenBank/DDBJ whole genome shotgun (WGS) entry which is preliminary data.</text>
</comment>
<organism evidence="12 13">
    <name type="scientific">Vanilla planifolia</name>
    <name type="common">Vanilla</name>
    <dbReference type="NCBI Taxonomy" id="51239"/>
    <lineage>
        <taxon>Eukaryota</taxon>
        <taxon>Viridiplantae</taxon>
        <taxon>Streptophyta</taxon>
        <taxon>Embryophyta</taxon>
        <taxon>Tracheophyta</taxon>
        <taxon>Spermatophyta</taxon>
        <taxon>Magnoliopsida</taxon>
        <taxon>Liliopsida</taxon>
        <taxon>Asparagales</taxon>
        <taxon>Orchidaceae</taxon>
        <taxon>Vanilloideae</taxon>
        <taxon>Vanilleae</taxon>
        <taxon>Vanilla</taxon>
    </lineage>
</organism>
<dbReference type="GO" id="GO:0005524">
    <property type="term" value="F:ATP binding"/>
    <property type="evidence" value="ECO:0007669"/>
    <property type="project" value="InterPro"/>
</dbReference>
<protein>
    <recommendedName>
        <fullName evidence="11">Protein kinase domain-containing protein</fullName>
    </recommendedName>
</protein>
<sequence>MAGFTLRWRLAILTLLVCWAAELCAAVTEEGRALLRFRDKVEVDPYGALADWHEAGVADPCSWFGVECADGRVVALNLNDLLLRGMLAPELGKLIHMKYLNLHNNSFSGIIPPELGGLQELQVLDLGHNYLSGLLPPDLGSILSLEFIVIEGNRLVDGIPWHMNKLLVLSQKYVDGDKSCSQRRLCTRSDRNGIIRRLLEMDGKKKGRLNDVDKAHRSSPAPVAHPPLPRQLKHQSGQSLPPLSSQTQPPSASPLGSTISLPIFFPPSINVDVPASQPSLSSNHSPSPRQSPSPTSEAPAFVPYPSTNLTTLPPSVFLPLNSLNFPTEGPSPVGGTSREKHRSSRIMLISVMGGVSFLLVLTIFFCFWCRTNKVVTVRPWSTGLSGQLQKAFVIGLPALKRSEIQTACEDFSNIIGSLPNCKIYKGTLSSGVEIAVLSIQIDSSKDWSKQCESEFRMKISRLSKVNHKNFVNLLGYCEEEEPFTRMMVFEYAPNGTLFEHLHVKEAEHLDWAARLRIAMGIAYCLDHMLQLNPPVVIENIKSSTIYLTDDYAAKVSDLDFSREFGETSSPPHPSQVSKLDQKKTVYQFGLLLIEILSGRIPSTKDDILLENLASCCHNGEKPPKNMMDPTLTSFNEDDVGELWEVIQSCINPNLHDRPTMSEISGRLKCITEVSPDRAIPTISPLWWAELEIISSEAN</sequence>
<dbReference type="PROSITE" id="PS50011">
    <property type="entry name" value="PROTEIN_KINASE_DOM"/>
    <property type="match status" value="1"/>
</dbReference>
<evidence type="ECO:0000256" key="10">
    <source>
        <dbReference type="SAM" id="SignalP"/>
    </source>
</evidence>
<feature type="region of interest" description="Disordered" evidence="8">
    <location>
        <begin position="275"/>
        <end position="304"/>
    </location>
</feature>
<evidence type="ECO:0000256" key="1">
    <source>
        <dbReference type="ARBA" id="ARBA00022614"/>
    </source>
</evidence>
<dbReference type="InterPro" id="IPR011009">
    <property type="entry name" value="Kinase-like_dom_sf"/>
</dbReference>
<evidence type="ECO:0000256" key="6">
    <source>
        <dbReference type="ARBA" id="ARBA00023136"/>
    </source>
</evidence>
<keyword evidence="2 9" id="KW-0812">Transmembrane</keyword>
<feature type="signal peptide" evidence="10">
    <location>
        <begin position="1"/>
        <end position="26"/>
    </location>
</feature>
<evidence type="ECO:0000259" key="11">
    <source>
        <dbReference type="PROSITE" id="PS50011"/>
    </source>
</evidence>
<dbReference type="PANTHER" id="PTHR46084:SF14">
    <property type="entry name" value="PROTEIN KINASE DOMAIN-CONTAINING PROTEIN"/>
    <property type="match status" value="1"/>
</dbReference>
<dbReference type="PANTHER" id="PTHR46084">
    <property type="entry name" value="PROTEIN MALE DISCOVERER 2"/>
    <property type="match status" value="1"/>
</dbReference>
<dbReference type="Gene3D" id="3.80.10.10">
    <property type="entry name" value="Ribonuclease Inhibitor"/>
    <property type="match status" value="1"/>
</dbReference>
<gene>
    <name evidence="12" type="ORF">HPP92_000962</name>
</gene>
<keyword evidence="1" id="KW-0433">Leucine-rich repeat</keyword>
<dbReference type="Pfam" id="PF08263">
    <property type="entry name" value="LRRNT_2"/>
    <property type="match status" value="1"/>
</dbReference>
<dbReference type="AlphaFoldDB" id="A0A835VKY2"/>
<dbReference type="Pfam" id="PF13855">
    <property type="entry name" value="LRR_8"/>
    <property type="match status" value="1"/>
</dbReference>
<evidence type="ECO:0000256" key="7">
    <source>
        <dbReference type="ARBA" id="ARBA00046288"/>
    </source>
</evidence>
<dbReference type="FunFam" id="3.30.200.20:FF:000489">
    <property type="entry name" value="Inactive receptor-like serine/threonine-protein kinase"/>
    <property type="match status" value="1"/>
</dbReference>
<accession>A0A835VKY2</accession>
<reference evidence="12 13" key="1">
    <citation type="journal article" date="2020" name="Nat. Food">
        <title>A phased Vanilla planifolia genome enables genetic improvement of flavour and production.</title>
        <authorList>
            <person name="Hasing T."/>
            <person name="Tang H."/>
            <person name="Brym M."/>
            <person name="Khazi F."/>
            <person name="Huang T."/>
            <person name="Chambers A.H."/>
        </authorList>
    </citation>
    <scope>NUCLEOTIDE SEQUENCE [LARGE SCALE GENOMIC DNA]</scope>
    <source>
        <tissue evidence="12">Leaf</tissue>
    </source>
</reference>
<dbReference type="InterPro" id="IPR032675">
    <property type="entry name" value="LRR_dom_sf"/>
</dbReference>
<feature type="transmembrane region" description="Helical" evidence="9">
    <location>
        <begin position="346"/>
        <end position="368"/>
    </location>
</feature>
<feature type="region of interest" description="Disordered" evidence="8">
    <location>
        <begin position="205"/>
        <end position="257"/>
    </location>
</feature>
<evidence type="ECO:0000256" key="9">
    <source>
        <dbReference type="SAM" id="Phobius"/>
    </source>
</evidence>
<feature type="compositionally biased region" description="Low complexity" evidence="8">
    <location>
        <begin position="275"/>
        <end position="296"/>
    </location>
</feature>
<dbReference type="Gene3D" id="1.10.510.10">
    <property type="entry name" value="Transferase(Phosphotransferase) domain 1"/>
    <property type="match status" value="1"/>
</dbReference>
<dbReference type="GO" id="GO:0004672">
    <property type="term" value="F:protein kinase activity"/>
    <property type="evidence" value="ECO:0007669"/>
    <property type="project" value="InterPro"/>
</dbReference>
<evidence type="ECO:0000256" key="8">
    <source>
        <dbReference type="SAM" id="MobiDB-lite"/>
    </source>
</evidence>
<dbReference type="InterPro" id="IPR001245">
    <property type="entry name" value="Ser-Thr/Tyr_kinase_cat_dom"/>
</dbReference>
<dbReference type="OrthoDB" id="291737at2759"/>
<keyword evidence="4" id="KW-0677">Repeat</keyword>
<dbReference type="Gene3D" id="3.30.200.20">
    <property type="entry name" value="Phosphorylase Kinase, domain 1"/>
    <property type="match status" value="1"/>
</dbReference>
<feature type="compositionally biased region" description="Low complexity" evidence="8">
    <location>
        <begin position="235"/>
        <end position="255"/>
    </location>
</feature>
<dbReference type="InterPro" id="IPR000719">
    <property type="entry name" value="Prot_kinase_dom"/>
</dbReference>
<feature type="chain" id="PRO_5032786531" description="Protein kinase domain-containing protein" evidence="10">
    <location>
        <begin position="27"/>
        <end position="698"/>
    </location>
</feature>
<keyword evidence="6 9" id="KW-0472">Membrane</keyword>
<dbReference type="FunFam" id="3.80.10.10:FF:000400">
    <property type="entry name" value="Nuclear pore complex protein NUP107"/>
    <property type="match status" value="1"/>
</dbReference>
<dbReference type="SUPFAM" id="SSF52058">
    <property type="entry name" value="L domain-like"/>
    <property type="match status" value="1"/>
</dbReference>
<dbReference type="EMBL" id="JADCNM010000001">
    <property type="protein sequence ID" value="KAG0500890.1"/>
    <property type="molecule type" value="Genomic_DNA"/>
</dbReference>
<dbReference type="SUPFAM" id="SSF56112">
    <property type="entry name" value="Protein kinase-like (PK-like)"/>
    <property type="match status" value="1"/>
</dbReference>
<keyword evidence="3 10" id="KW-0732">Signal</keyword>
<evidence type="ECO:0000256" key="2">
    <source>
        <dbReference type="ARBA" id="ARBA00022692"/>
    </source>
</evidence>
<name>A0A835VKY2_VANPL</name>
<keyword evidence="5 9" id="KW-1133">Transmembrane helix</keyword>
<dbReference type="InterPro" id="IPR013210">
    <property type="entry name" value="LRR_N_plant-typ"/>
</dbReference>
<feature type="compositionally biased region" description="Basic and acidic residues" evidence="8">
    <location>
        <begin position="205"/>
        <end position="216"/>
    </location>
</feature>
<evidence type="ECO:0000256" key="3">
    <source>
        <dbReference type="ARBA" id="ARBA00022729"/>
    </source>
</evidence>
<evidence type="ECO:0000256" key="5">
    <source>
        <dbReference type="ARBA" id="ARBA00022989"/>
    </source>
</evidence>
<dbReference type="GO" id="GO:0012505">
    <property type="term" value="C:endomembrane system"/>
    <property type="evidence" value="ECO:0007669"/>
    <property type="project" value="UniProtKB-SubCell"/>
</dbReference>
<dbReference type="InterPro" id="IPR001611">
    <property type="entry name" value="Leu-rich_rpt"/>
</dbReference>
<dbReference type="Proteomes" id="UP000639772">
    <property type="component" value="Chromosome 1"/>
</dbReference>